<evidence type="ECO:0000313" key="2">
    <source>
        <dbReference type="RefSeq" id="XP_030981758.1"/>
    </source>
</evidence>
<proteinExistence type="predicted"/>
<evidence type="ECO:0000313" key="1">
    <source>
        <dbReference type="Proteomes" id="UP000515153"/>
    </source>
</evidence>
<protein>
    <submittedName>
        <fullName evidence="2">Uncharacterized protein</fullName>
    </submittedName>
</protein>
<reference evidence="2" key="2">
    <citation type="submission" date="2019-10" db="EMBL/GenBank/DDBJ databases">
        <authorList>
            <consortium name="NCBI Genome Project"/>
        </authorList>
    </citation>
    <scope>NUCLEOTIDE SEQUENCE</scope>
    <source>
        <strain evidence="2">NI907</strain>
    </source>
</reference>
<gene>
    <name evidence="2" type="ORF">PgNI_06527</name>
</gene>
<name>A0A6P8B3M2_PYRGI</name>
<sequence length="63" mass="7322">MWQRRHVINLKAHDSPHAMRVKPVEDRDKRGRARPRILLHATMGTAGDTLVRLWCGSCYMLIV</sequence>
<organism evidence="1 2">
    <name type="scientific">Pyricularia grisea</name>
    <name type="common">Crabgrass-specific blast fungus</name>
    <name type="synonym">Magnaporthe grisea</name>
    <dbReference type="NCBI Taxonomy" id="148305"/>
    <lineage>
        <taxon>Eukaryota</taxon>
        <taxon>Fungi</taxon>
        <taxon>Dikarya</taxon>
        <taxon>Ascomycota</taxon>
        <taxon>Pezizomycotina</taxon>
        <taxon>Sordariomycetes</taxon>
        <taxon>Sordariomycetidae</taxon>
        <taxon>Magnaporthales</taxon>
        <taxon>Pyriculariaceae</taxon>
        <taxon>Pyricularia</taxon>
    </lineage>
</organism>
<dbReference type="RefSeq" id="XP_030981758.1">
    <property type="nucleotide sequence ID" value="XM_031126550.1"/>
</dbReference>
<keyword evidence="1" id="KW-1185">Reference proteome</keyword>
<reference evidence="2" key="3">
    <citation type="submission" date="2025-08" db="UniProtKB">
        <authorList>
            <consortium name="RefSeq"/>
        </authorList>
    </citation>
    <scope>IDENTIFICATION</scope>
    <source>
        <strain evidence="2">NI907</strain>
    </source>
</reference>
<reference evidence="1 2" key="1">
    <citation type="journal article" date="2019" name="Mol. Biol. Evol.">
        <title>Blast fungal genomes show frequent chromosomal changes, gene gains and losses, and effector gene turnover.</title>
        <authorList>
            <person name="Gomez Luciano L.B."/>
            <person name="Jason Tsai I."/>
            <person name="Chuma I."/>
            <person name="Tosa Y."/>
            <person name="Chen Y.H."/>
            <person name="Li J.Y."/>
            <person name="Li M.Y."/>
            <person name="Jade Lu M.Y."/>
            <person name="Nakayashiki H."/>
            <person name="Li W.H."/>
        </authorList>
    </citation>
    <scope>NUCLEOTIDE SEQUENCE [LARGE SCALE GENOMIC DNA]</scope>
    <source>
        <strain evidence="1 2">NI907</strain>
    </source>
</reference>
<dbReference type="KEGG" id="pgri:PgNI_06527"/>
<accession>A0A6P8B3M2</accession>
<dbReference type="GeneID" id="41961459"/>
<dbReference type="Proteomes" id="UP000515153">
    <property type="component" value="Chromosome I"/>
</dbReference>
<dbReference type="AlphaFoldDB" id="A0A6P8B3M2"/>